<proteinExistence type="inferred from homology"/>
<evidence type="ECO:0000256" key="4">
    <source>
        <dbReference type="RuleBase" id="RU364104"/>
    </source>
</evidence>
<reference evidence="5" key="1">
    <citation type="journal article" date="2020" name="Fungal Divers.">
        <title>Resolving the Mortierellaceae phylogeny through synthesis of multi-gene phylogenetics and phylogenomics.</title>
        <authorList>
            <person name="Vandepol N."/>
            <person name="Liber J."/>
            <person name="Desiro A."/>
            <person name="Na H."/>
            <person name="Kennedy M."/>
            <person name="Barry K."/>
            <person name="Grigoriev I.V."/>
            <person name="Miller A.N."/>
            <person name="O'Donnell K."/>
            <person name="Stajich J.E."/>
            <person name="Bonito G."/>
        </authorList>
    </citation>
    <scope>NUCLEOTIDE SEQUENCE</scope>
    <source>
        <strain evidence="5">KOD1015</strain>
    </source>
</reference>
<organism evidence="5 6">
    <name type="scientific">Lunasporangiospora selenospora</name>
    <dbReference type="NCBI Taxonomy" id="979761"/>
    <lineage>
        <taxon>Eukaryota</taxon>
        <taxon>Fungi</taxon>
        <taxon>Fungi incertae sedis</taxon>
        <taxon>Mucoromycota</taxon>
        <taxon>Mortierellomycotina</taxon>
        <taxon>Mortierellomycetes</taxon>
        <taxon>Mortierellales</taxon>
        <taxon>Mortierellaceae</taxon>
        <taxon>Lunasporangiospora</taxon>
    </lineage>
</organism>
<comment type="function">
    <text evidence="4">Required for mitochondrial cytochrome c oxidase (COX) assembly and respiration.</text>
</comment>
<comment type="caution">
    <text evidence="5">The sequence shown here is derived from an EMBL/GenBank/DDBJ whole genome shotgun (WGS) entry which is preliminary data.</text>
</comment>
<gene>
    <name evidence="5" type="ORF">BGW38_005547</name>
</gene>
<dbReference type="EMBL" id="JAABOA010003508">
    <property type="protein sequence ID" value="KAF9578583.1"/>
    <property type="molecule type" value="Genomic_DNA"/>
</dbReference>
<evidence type="ECO:0000256" key="3">
    <source>
        <dbReference type="ARBA" id="ARBA00023157"/>
    </source>
</evidence>
<dbReference type="Proteomes" id="UP000780801">
    <property type="component" value="Unassembled WGS sequence"/>
</dbReference>
<dbReference type="InterPro" id="IPR013892">
    <property type="entry name" value="Cyt_c_biogenesis_Cmc1-like"/>
</dbReference>
<dbReference type="AlphaFoldDB" id="A0A9P6FMX4"/>
<dbReference type="PANTHER" id="PTHR22977">
    <property type="entry name" value="COX ASSEMBLY MITOCHONDRIAL PROTEIN"/>
    <property type="match status" value="1"/>
</dbReference>
<comment type="similarity">
    <text evidence="1 4">Belongs to the CMC family.</text>
</comment>
<dbReference type="PANTHER" id="PTHR22977:SF1">
    <property type="entry name" value="COX ASSEMBLY MITOCHONDRIAL PROTEIN 2 HOMOLOG"/>
    <property type="match status" value="1"/>
</dbReference>
<keyword evidence="2 4" id="KW-0496">Mitochondrion</keyword>
<evidence type="ECO:0000313" key="5">
    <source>
        <dbReference type="EMBL" id="KAF9578583.1"/>
    </source>
</evidence>
<dbReference type="Pfam" id="PF08583">
    <property type="entry name" value="Cmc1"/>
    <property type="match status" value="1"/>
</dbReference>
<evidence type="ECO:0000313" key="6">
    <source>
        <dbReference type="Proteomes" id="UP000780801"/>
    </source>
</evidence>
<accession>A0A9P6FMX4</accession>
<keyword evidence="4" id="KW-0143">Chaperone</keyword>
<evidence type="ECO:0000256" key="2">
    <source>
        <dbReference type="ARBA" id="ARBA00023128"/>
    </source>
</evidence>
<keyword evidence="4" id="KW-0999">Mitochondrion inner membrane</keyword>
<comment type="subcellular location">
    <subcellularLocation>
        <location evidence="4">Mitochondrion inner membrane</location>
    </subcellularLocation>
</comment>
<keyword evidence="6" id="KW-1185">Reference proteome</keyword>
<protein>
    <recommendedName>
        <fullName evidence="4">COX assembly mitochondrial protein</fullName>
    </recommendedName>
</protein>
<dbReference type="GO" id="GO:0005743">
    <property type="term" value="C:mitochondrial inner membrane"/>
    <property type="evidence" value="ECO:0007669"/>
    <property type="project" value="UniProtKB-SubCell"/>
</dbReference>
<keyword evidence="3" id="KW-1015">Disulfide bond</keyword>
<evidence type="ECO:0000256" key="1">
    <source>
        <dbReference type="ARBA" id="ARBA00007347"/>
    </source>
</evidence>
<name>A0A9P6FMX4_9FUNG</name>
<keyword evidence="4" id="KW-0472">Membrane</keyword>
<dbReference type="OrthoDB" id="532630at2759"/>
<sequence length="78" mass="9388">MHSKLDLHKHMSCEEIIIELDKCHHQSVFAKYLGRCNGLKVALNDCLQAEFDVNRKKHFEVAREKRRKYEEAWKDMEE</sequence>